<evidence type="ECO:0000313" key="4">
    <source>
        <dbReference type="Proteomes" id="UP000224634"/>
    </source>
</evidence>
<dbReference type="Pfam" id="PF05057">
    <property type="entry name" value="DUF676"/>
    <property type="match status" value="1"/>
</dbReference>
<accession>A0A2B7YCM5</accession>
<dbReference type="Proteomes" id="UP000224634">
    <property type="component" value="Unassembled WGS sequence"/>
</dbReference>
<dbReference type="InterPro" id="IPR007751">
    <property type="entry name" value="DUF676_lipase-like"/>
</dbReference>
<dbReference type="Gene3D" id="3.40.50.1820">
    <property type="entry name" value="alpha/beta hydrolase"/>
    <property type="match status" value="1"/>
</dbReference>
<dbReference type="OrthoDB" id="427518at2759"/>
<proteinExistence type="inferred from homology"/>
<dbReference type="AlphaFoldDB" id="A0A2B7YCM5"/>
<sequence>MGADPDKTWSTNGVNWLKDHDMLPSAIPYVRIMRFGYESAWLGRDAVQQRLPLIAEQLLHALRGMRTQQNCLYRPIVFIGHCFGGIVIEKALLLAKLHEEDYPGIFKCTSGIVFLGTPHRGSSFQSPASVIASVASALGLGKKSQILSVLEKDSESLADLVYDFARTVRTGNIEIFCFFEQRESDVSKIVKPQSLDWISYKVIIGRSFSRSSSAYSSVGINAADSNYCYIRAEIKRIVDSAADKSSKPIQGE</sequence>
<dbReference type="InterPro" id="IPR052374">
    <property type="entry name" value="SERAC1"/>
</dbReference>
<reference evidence="3 4" key="1">
    <citation type="submission" date="2017-10" db="EMBL/GenBank/DDBJ databases">
        <title>Comparative genomics in systemic dimorphic fungi from Ajellomycetaceae.</title>
        <authorList>
            <person name="Munoz J.F."/>
            <person name="Mcewen J.G."/>
            <person name="Clay O.K."/>
            <person name="Cuomo C.A."/>
        </authorList>
    </citation>
    <scope>NUCLEOTIDE SEQUENCE [LARGE SCALE GENOMIC DNA]</scope>
    <source>
        <strain evidence="3 4">UAMH7299</strain>
    </source>
</reference>
<comment type="similarity">
    <text evidence="1">Belongs to the putative lipase ROG1 family.</text>
</comment>
<dbReference type="PANTHER" id="PTHR48182">
    <property type="entry name" value="PROTEIN SERAC1"/>
    <property type="match status" value="1"/>
</dbReference>
<name>A0A2B7YCM5_POLH7</name>
<protein>
    <recommendedName>
        <fullName evidence="2">DUF676 domain-containing protein</fullName>
    </recommendedName>
</protein>
<dbReference type="EMBL" id="PDNA01000056">
    <property type="protein sequence ID" value="PGH18658.1"/>
    <property type="molecule type" value="Genomic_DNA"/>
</dbReference>
<evidence type="ECO:0000259" key="2">
    <source>
        <dbReference type="Pfam" id="PF05057"/>
    </source>
</evidence>
<feature type="domain" description="DUF676" evidence="2">
    <location>
        <begin position="70"/>
        <end position="153"/>
    </location>
</feature>
<dbReference type="InterPro" id="IPR029058">
    <property type="entry name" value="AB_hydrolase_fold"/>
</dbReference>
<evidence type="ECO:0000313" key="3">
    <source>
        <dbReference type="EMBL" id="PGH18658.1"/>
    </source>
</evidence>
<keyword evidence="4" id="KW-1185">Reference proteome</keyword>
<dbReference type="PANTHER" id="PTHR48182:SF3">
    <property type="entry name" value="DUF676 DOMAIN-CONTAINING PROTEIN"/>
    <property type="match status" value="1"/>
</dbReference>
<comment type="caution">
    <text evidence="3">The sequence shown here is derived from an EMBL/GenBank/DDBJ whole genome shotgun (WGS) entry which is preliminary data.</text>
</comment>
<organism evidence="3 4">
    <name type="scientific">Polytolypa hystricis (strain UAMH7299)</name>
    <dbReference type="NCBI Taxonomy" id="1447883"/>
    <lineage>
        <taxon>Eukaryota</taxon>
        <taxon>Fungi</taxon>
        <taxon>Dikarya</taxon>
        <taxon>Ascomycota</taxon>
        <taxon>Pezizomycotina</taxon>
        <taxon>Eurotiomycetes</taxon>
        <taxon>Eurotiomycetidae</taxon>
        <taxon>Onygenales</taxon>
        <taxon>Onygenales incertae sedis</taxon>
        <taxon>Polytolypa</taxon>
    </lineage>
</organism>
<evidence type="ECO:0000256" key="1">
    <source>
        <dbReference type="ARBA" id="ARBA00007920"/>
    </source>
</evidence>
<gene>
    <name evidence="3" type="ORF">AJ80_04405</name>
</gene>
<dbReference type="SUPFAM" id="SSF53474">
    <property type="entry name" value="alpha/beta-Hydrolases"/>
    <property type="match status" value="1"/>
</dbReference>